<organism evidence="2">
    <name type="scientific">Mesocestoides corti</name>
    <name type="common">Flatworm</name>
    <dbReference type="NCBI Taxonomy" id="53468"/>
    <lineage>
        <taxon>Eukaryota</taxon>
        <taxon>Metazoa</taxon>
        <taxon>Spiralia</taxon>
        <taxon>Lophotrochozoa</taxon>
        <taxon>Platyhelminthes</taxon>
        <taxon>Cestoda</taxon>
        <taxon>Eucestoda</taxon>
        <taxon>Cyclophyllidea</taxon>
        <taxon>Mesocestoididae</taxon>
        <taxon>Mesocestoides</taxon>
    </lineage>
</organism>
<reference evidence="2" key="1">
    <citation type="submission" date="2019-11" db="UniProtKB">
        <authorList>
            <consortium name="WormBaseParasite"/>
        </authorList>
    </citation>
    <scope>IDENTIFICATION</scope>
</reference>
<accession>A0A5K3EK60</accession>
<evidence type="ECO:0000313" key="2">
    <source>
        <dbReference type="WBParaSite" id="MCU_001158-RA"/>
    </source>
</evidence>
<dbReference type="AlphaFoldDB" id="A0A5K3EK60"/>
<feature type="region of interest" description="Disordered" evidence="1">
    <location>
        <begin position="24"/>
        <end position="52"/>
    </location>
</feature>
<protein>
    <submittedName>
        <fullName evidence="2">Protein kinase domain-containing protein</fullName>
    </submittedName>
</protein>
<sequence length="74" mass="8209">MCEVIKYLDFGLISETPLFHATGNHANSHVLPPRRRVTGSRPMAERQDSGPLSPRYTANVVDLDGLRLTYISGL</sequence>
<dbReference type="WBParaSite" id="MCU_001158-RA">
    <property type="protein sequence ID" value="MCU_001158-RA"/>
    <property type="gene ID" value="MCU_001158"/>
</dbReference>
<proteinExistence type="predicted"/>
<evidence type="ECO:0000256" key="1">
    <source>
        <dbReference type="SAM" id="MobiDB-lite"/>
    </source>
</evidence>
<name>A0A5K3EK60_MESCO</name>